<dbReference type="EMBL" id="UZAF01022938">
    <property type="protein sequence ID" value="VDO87802.1"/>
    <property type="molecule type" value="Genomic_DNA"/>
</dbReference>
<reference evidence="6" key="1">
    <citation type="submission" date="2017-02" db="UniProtKB">
        <authorList>
            <consortium name="WormBaseParasite"/>
        </authorList>
    </citation>
    <scope>IDENTIFICATION</scope>
</reference>
<evidence type="ECO:0000313" key="5">
    <source>
        <dbReference type="Proteomes" id="UP000268014"/>
    </source>
</evidence>
<dbReference type="GO" id="GO:0003723">
    <property type="term" value="F:RNA binding"/>
    <property type="evidence" value="ECO:0007669"/>
    <property type="project" value="UniProtKB-UniRule"/>
</dbReference>
<dbReference type="InterPro" id="IPR012677">
    <property type="entry name" value="Nucleotide-bd_a/b_plait_sf"/>
</dbReference>
<feature type="domain" description="RRM" evidence="3">
    <location>
        <begin position="189"/>
        <end position="262"/>
    </location>
</feature>
<dbReference type="WBParaSite" id="HPLM_0002109601-mRNA-1">
    <property type="protein sequence ID" value="HPLM_0002109601-mRNA-1"/>
    <property type="gene ID" value="HPLM_0002109601"/>
</dbReference>
<feature type="compositionally biased region" description="Polar residues" evidence="2">
    <location>
        <begin position="363"/>
        <end position="374"/>
    </location>
</feature>
<keyword evidence="1" id="KW-0694">RNA-binding</keyword>
<dbReference type="OMA" id="YFAKIQV"/>
<evidence type="ECO:0000259" key="3">
    <source>
        <dbReference type="PROSITE" id="PS50102"/>
    </source>
</evidence>
<proteinExistence type="predicted"/>
<feature type="compositionally biased region" description="Basic residues" evidence="2">
    <location>
        <begin position="81"/>
        <end position="91"/>
    </location>
</feature>
<dbReference type="PROSITE" id="PS50102">
    <property type="entry name" value="RRM"/>
    <property type="match status" value="1"/>
</dbReference>
<reference evidence="4 5" key="2">
    <citation type="submission" date="2018-11" db="EMBL/GenBank/DDBJ databases">
        <authorList>
            <consortium name="Pathogen Informatics"/>
        </authorList>
    </citation>
    <scope>NUCLEOTIDE SEQUENCE [LARGE SCALE GENOMIC DNA]</scope>
    <source>
        <strain evidence="4 5">MHpl1</strain>
    </source>
</reference>
<dbReference type="OrthoDB" id="439993at2759"/>
<keyword evidence="5" id="KW-1185">Reference proteome</keyword>
<dbReference type="Proteomes" id="UP000268014">
    <property type="component" value="Unassembled WGS sequence"/>
</dbReference>
<evidence type="ECO:0000256" key="1">
    <source>
        <dbReference type="PROSITE-ProRule" id="PRU00176"/>
    </source>
</evidence>
<accession>A0A0N4X9Q1</accession>
<dbReference type="InterPro" id="IPR035979">
    <property type="entry name" value="RBD_domain_sf"/>
</dbReference>
<evidence type="ECO:0000313" key="6">
    <source>
        <dbReference type="WBParaSite" id="HPLM_0002109601-mRNA-1"/>
    </source>
</evidence>
<dbReference type="SUPFAM" id="SSF54928">
    <property type="entry name" value="RNA-binding domain, RBD"/>
    <property type="match status" value="1"/>
</dbReference>
<feature type="compositionally biased region" description="Basic residues" evidence="2">
    <location>
        <begin position="392"/>
        <end position="407"/>
    </location>
</feature>
<feature type="compositionally biased region" description="Basic residues" evidence="2">
    <location>
        <begin position="376"/>
        <end position="385"/>
    </location>
</feature>
<evidence type="ECO:0000256" key="2">
    <source>
        <dbReference type="SAM" id="MobiDB-lite"/>
    </source>
</evidence>
<feature type="region of interest" description="Disordered" evidence="2">
    <location>
        <begin position="344"/>
        <end position="407"/>
    </location>
</feature>
<dbReference type="STRING" id="6290.A0A0N4X9Q1"/>
<dbReference type="Gene3D" id="3.30.70.330">
    <property type="match status" value="1"/>
</dbReference>
<gene>
    <name evidence="4" type="ORF">HPLM_LOCUS21085</name>
</gene>
<feature type="compositionally biased region" description="Basic and acidic residues" evidence="2">
    <location>
        <begin position="353"/>
        <end position="362"/>
    </location>
</feature>
<dbReference type="InterPro" id="IPR000504">
    <property type="entry name" value="RRM_dom"/>
</dbReference>
<dbReference type="CDD" id="cd00590">
    <property type="entry name" value="RRM_SF"/>
    <property type="match status" value="1"/>
</dbReference>
<dbReference type="SMART" id="SM00360">
    <property type="entry name" value="RRM"/>
    <property type="match status" value="1"/>
</dbReference>
<evidence type="ECO:0000313" key="4">
    <source>
        <dbReference type="EMBL" id="VDO87802.1"/>
    </source>
</evidence>
<protein>
    <submittedName>
        <fullName evidence="6">RRM domain-containing protein</fullName>
    </submittedName>
</protein>
<feature type="region of interest" description="Disordered" evidence="2">
    <location>
        <begin position="38"/>
        <end position="91"/>
    </location>
</feature>
<dbReference type="Pfam" id="PF00076">
    <property type="entry name" value="RRM_1"/>
    <property type="match status" value="1"/>
</dbReference>
<name>A0A0N4X9Q1_HAEPC</name>
<organism evidence="6">
    <name type="scientific">Haemonchus placei</name>
    <name type="common">Barber's pole worm</name>
    <dbReference type="NCBI Taxonomy" id="6290"/>
    <lineage>
        <taxon>Eukaryota</taxon>
        <taxon>Metazoa</taxon>
        <taxon>Ecdysozoa</taxon>
        <taxon>Nematoda</taxon>
        <taxon>Chromadorea</taxon>
        <taxon>Rhabditida</taxon>
        <taxon>Rhabditina</taxon>
        <taxon>Rhabditomorpha</taxon>
        <taxon>Strongyloidea</taxon>
        <taxon>Trichostrongylidae</taxon>
        <taxon>Haemonchus</taxon>
    </lineage>
</organism>
<dbReference type="AlphaFoldDB" id="A0A0N4X9Q1"/>
<sequence length="493" mass="56998">MQQSGVSTNLIAEYSLFFEIFHVYDVQIRSPCTALIRESKSSGGKRRRSGPLEGPQNKKSRYDGIEPCSANTTSEVENKDSHKRKRHRRRTKGLRELIKTKIEVALRKTNQPLTHLFTSVDDAGTPQAAFIDVIKLIGLSQEDWLKAASLSPKAAESISNITDMFRIERSPDNKLMLKYRATEWRIEDCTVYVDNLPSGCTSEKIGRFARKFGTVVEVRLPRSSRRPVSSSYGIIDVGRHSRSFAFVQFTEPDACRKMCEAFFRKPAPEPKKAECPSLVPLLQQLLFHIRTLAKRRRRRTYAQNVLLMKLRRQQAAIIKMERTANKRTSKVSRSIDREKVIVAEEQSNGKTVPMDDHVDGEHNISNSECNQNRRLSFGKKKKPKGHRESTGKKTKRKKRRRRRKRRTCVGPHTIIGSLNDYFAKIQVFPFASYMELRKEYIALRRQSNNEASRLTRKDGRFSEFASRLCYGKLGHKLESYRDYYWNVSLIDEE</sequence>